<dbReference type="Proteomes" id="UP000316598">
    <property type="component" value="Unassembled WGS sequence"/>
</dbReference>
<keyword evidence="2" id="KW-1185">Reference proteome</keyword>
<sequence>MASKRKDPNTKFYYFIDIDLYSRQIMSWDSDTQNNVDFNELTNGCYRVFLSKGQYSKLVKQLEAAR</sequence>
<evidence type="ECO:0000313" key="1">
    <source>
        <dbReference type="EMBL" id="TWT50639.1"/>
    </source>
</evidence>
<name>A0A5C5WKM5_9BACT</name>
<reference evidence="1 2" key="1">
    <citation type="submission" date="2019-02" db="EMBL/GenBank/DDBJ databases">
        <title>Deep-cultivation of Planctomycetes and their phenomic and genomic characterization uncovers novel biology.</title>
        <authorList>
            <person name="Wiegand S."/>
            <person name="Jogler M."/>
            <person name="Boedeker C."/>
            <person name="Pinto D."/>
            <person name="Vollmers J."/>
            <person name="Rivas-Marin E."/>
            <person name="Kohn T."/>
            <person name="Peeters S.H."/>
            <person name="Heuer A."/>
            <person name="Rast P."/>
            <person name="Oberbeckmann S."/>
            <person name="Bunk B."/>
            <person name="Jeske O."/>
            <person name="Meyerdierks A."/>
            <person name="Storesund J.E."/>
            <person name="Kallscheuer N."/>
            <person name="Luecker S."/>
            <person name="Lage O.M."/>
            <person name="Pohl T."/>
            <person name="Merkel B.J."/>
            <person name="Hornburger P."/>
            <person name="Mueller R.-W."/>
            <person name="Bruemmer F."/>
            <person name="Labrenz M."/>
            <person name="Spormann A.M."/>
            <person name="Op Den Camp H."/>
            <person name="Overmann J."/>
            <person name="Amann R."/>
            <person name="Jetten M.S.M."/>
            <person name="Mascher T."/>
            <person name="Medema M.H."/>
            <person name="Devos D.P."/>
            <person name="Kaster A.-K."/>
            <person name="Ovreas L."/>
            <person name="Rohde M."/>
            <person name="Galperin M.Y."/>
            <person name="Jogler C."/>
        </authorList>
    </citation>
    <scope>NUCLEOTIDE SEQUENCE [LARGE SCALE GENOMIC DNA]</scope>
    <source>
        <strain evidence="1 2">Pla22</strain>
    </source>
</reference>
<evidence type="ECO:0000313" key="2">
    <source>
        <dbReference type="Proteomes" id="UP000316598"/>
    </source>
</evidence>
<organism evidence="1 2">
    <name type="scientific">Rubripirellula amarantea</name>
    <dbReference type="NCBI Taxonomy" id="2527999"/>
    <lineage>
        <taxon>Bacteria</taxon>
        <taxon>Pseudomonadati</taxon>
        <taxon>Planctomycetota</taxon>
        <taxon>Planctomycetia</taxon>
        <taxon>Pirellulales</taxon>
        <taxon>Pirellulaceae</taxon>
        <taxon>Rubripirellula</taxon>
    </lineage>
</organism>
<dbReference type="AlphaFoldDB" id="A0A5C5WKM5"/>
<dbReference type="EMBL" id="SJPI01000002">
    <property type="protein sequence ID" value="TWT50639.1"/>
    <property type="molecule type" value="Genomic_DNA"/>
</dbReference>
<accession>A0A5C5WKM5</accession>
<dbReference type="OrthoDB" id="7066138at2"/>
<comment type="caution">
    <text evidence="1">The sequence shown here is derived from an EMBL/GenBank/DDBJ whole genome shotgun (WGS) entry which is preliminary data.</text>
</comment>
<dbReference type="RefSeq" id="WP_146515833.1">
    <property type="nucleotide sequence ID" value="NZ_SJPI01000002.1"/>
</dbReference>
<gene>
    <name evidence="1" type="ORF">Pla22_33820</name>
</gene>
<protein>
    <submittedName>
        <fullName evidence="1">Uncharacterized protein</fullName>
    </submittedName>
</protein>
<proteinExistence type="predicted"/>